<evidence type="ECO:0000256" key="3">
    <source>
        <dbReference type="ARBA" id="ARBA00022475"/>
    </source>
</evidence>
<keyword evidence="9" id="KW-1185">Reference proteome</keyword>
<dbReference type="Pfam" id="PF00005">
    <property type="entry name" value="ABC_tran"/>
    <property type="match status" value="1"/>
</dbReference>
<sequence>MATEIDNNKITVSAKYVTKQYDLAEKQSDKVKSIFKFWSKGIPHFWSVKGVSFEAHAGETIGIIGTNGSGKSTLLEMVAGLIPPTTGEMKTYGTTSMIAIGSGLRPRLTGRANIRLKSLMQGMTEKEIDEKMDDIIEFSELGDFIDQPVKSYSSGMRSKLGFAISVYSDADIIIIDEALSVGDPTFTEKSMERTQRFKEEGKTIFFVSHSAGQVKKMAERVIWMHYGQIRMDGPADEVLPMYNAFLKRFNQLSDSERLAYQKRYKDAQKAFSLKKLITRERNRNFLLDINADDHELKENIYFKEPDERMSWFTRIILIVIGAFVLLQMDMSILDLTSKQVMANPTSLITNYAPSKLQELDIKMGRINVANKPDKPAITAKKTVNQYKVGSNETLAQISKKVNISIDAIMGANHMQTDEVSPGQILILPVER</sequence>
<dbReference type="InterPro" id="IPR003593">
    <property type="entry name" value="AAA+_ATPase"/>
</dbReference>
<dbReference type="KEGG" id="wso:WSWS_01528"/>
<dbReference type="CDD" id="cd00118">
    <property type="entry name" value="LysM"/>
    <property type="match status" value="1"/>
</dbReference>
<dbReference type="RefSeq" id="WP_237342585.1">
    <property type="nucleotide sequence ID" value="NZ_BJYO01000007.1"/>
</dbReference>
<dbReference type="SMART" id="SM00257">
    <property type="entry name" value="LysM"/>
    <property type="match status" value="1"/>
</dbReference>
<dbReference type="SUPFAM" id="SSF52540">
    <property type="entry name" value="P-loop containing nucleoside triphosphate hydrolases"/>
    <property type="match status" value="1"/>
</dbReference>
<name>A0A288QZ37_9LACO</name>
<dbReference type="Gene3D" id="3.10.350.10">
    <property type="entry name" value="LysM domain"/>
    <property type="match status" value="1"/>
</dbReference>
<dbReference type="InterPro" id="IPR027417">
    <property type="entry name" value="P-loop_NTPase"/>
</dbReference>
<dbReference type="InterPro" id="IPR050683">
    <property type="entry name" value="Bact_Polysacc_Export_ATP-bd"/>
</dbReference>
<dbReference type="InterPro" id="IPR015860">
    <property type="entry name" value="ABC_transpr_TagH-like"/>
</dbReference>
<evidence type="ECO:0000256" key="6">
    <source>
        <dbReference type="ARBA" id="ARBA00022967"/>
    </source>
</evidence>
<comment type="caution">
    <text evidence="8">The sequence shown here is derived from an EMBL/GenBank/DDBJ whole genome shotgun (WGS) entry which is preliminary data.</text>
</comment>
<dbReference type="Gene3D" id="3.40.50.300">
    <property type="entry name" value="P-loop containing nucleotide triphosphate hydrolases"/>
    <property type="match status" value="1"/>
</dbReference>
<evidence type="ECO:0000256" key="7">
    <source>
        <dbReference type="ARBA" id="ARBA00023136"/>
    </source>
</evidence>
<dbReference type="InterPro" id="IPR036779">
    <property type="entry name" value="LysM_dom_sf"/>
</dbReference>
<evidence type="ECO:0000313" key="9">
    <source>
        <dbReference type="Proteomes" id="UP000254912"/>
    </source>
</evidence>
<keyword evidence="7" id="KW-0472">Membrane</keyword>
<organism evidence="8 9">
    <name type="scientific">Weissella soli</name>
    <dbReference type="NCBI Taxonomy" id="155866"/>
    <lineage>
        <taxon>Bacteria</taxon>
        <taxon>Bacillati</taxon>
        <taxon>Bacillota</taxon>
        <taxon>Bacilli</taxon>
        <taxon>Lactobacillales</taxon>
        <taxon>Lactobacillaceae</taxon>
        <taxon>Weissella</taxon>
    </lineage>
</organism>
<dbReference type="FunFam" id="3.40.50.300:FF:003010">
    <property type="entry name" value="Teichoic acids export ATP-binding protein TagH"/>
    <property type="match status" value="1"/>
</dbReference>
<dbReference type="SUPFAM" id="SSF54106">
    <property type="entry name" value="LysM domain"/>
    <property type="match status" value="1"/>
</dbReference>
<keyword evidence="5 8" id="KW-0067">ATP-binding</keyword>
<keyword evidence="2" id="KW-0813">Transport</keyword>
<keyword evidence="6" id="KW-1278">Translocase</keyword>
<dbReference type="GO" id="GO:0016020">
    <property type="term" value="C:membrane"/>
    <property type="evidence" value="ECO:0007669"/>
    <property type="project" value="InterPro"/>
</dbReference>
<dbReference type="GO" id="GO:0016887">
    <property type="term" value="F:ATP hydrolysis activity"/>
    <property type="evidence" value="ECO:0007669"/>
    <property type="project" value="InterPro"/>
</dbReference>
<keyword evidence="4" id="KW-0547">Nucleotide-binding</keyword>
<dbReference type="GO" id="GO:0140359">
    <property type="term" value="F:ABC-type transporter activity"/>
    <property type="evidence" value="ECO:0007669"/>
    <property type="project" value="InterPro"/>
</dbReference>
<reference evidence="8 9" key="1">
    <citation type="submission" date="2018-07" db="EMBL/GenBank/DDBJ databases">
        <title>Genomic Encyclopedia of Type Strains, Phase III (KMG-III): the genomes of soil and plant-associated and newly described type strains.</title>
        <authorList>
            <person name="Whitman W."/>
        </authorList>
    </citation>
    <scope>NUCLEOTIDE SEQUENCE [LARGE SCALE GENOMIC DNA]</scope>
    <source>
        <strain evidence="8 9">CECT 7031</strain>
    </source>
</reference>
<dbReference type="GeneID" id="94546712"/>
<dbReference type="PROSITE" id="PS51782">
    <property type="entry name" value="LYSM"/>
    <property type="match status" value="1"/>
</dbReference>
<dbReference type="PROSITE" id="PS50893">
    <property type="entry name" value="ABC_TRANSPORTER_2"/>
    <property type="match status" value="1"/>
</dbReference>
<dbReference type="InterPro" id="IPR017871">
    <property type="entry name" value="ABC_transporter-like_CS"/>
</dbReference>
<dbReference type="PROSITE" id="PS00211">
    <property type="entry name" value="ABC_TRANSPORTER_1"/>
    <property type="match status" value="1"/>
</dbReference>
<evidence type="ECO:0000256" key="5">
    <source>
        <dbReference type="ARBA" id="ARBA00022840"/>
    </source>
</evidence>
<proteinExistence type="inferred from homology"/>
<dbReference type="SMART" id="SM00382">
    <property type="entry name" value="AAA"/>
    <property type="match status" value="1"/>
</dbReference>
<evidence type="ECO:0000256" key="2">
    <source>
        <dbReference type="ARBA" id="ARBA00022448"/>
    </source>
</evidence>
<comment type="similarity">
    <text evidence="1">Belongs to the ABC transporter superfamily.</text>
</comment>
<keyword evidence="3" id="KW-1003">Cell membrane</keyword>
<dbReference type="InterPro" id="IPR018392">
    <property type="entry name" value="LysM"/>
</dbReference>
<dbReference type="PANTHER" id="PTHR46743:SF2">
    <property type="entry name" value="TEICHOIC ACIDS EXPORT ATP-BINDING PROTEIN TAGH"/>
    <property type="match status" value="1"/>
</dbReference>
<dbReference type="Proteomes" id="UP000254912">
    <property type="component" value="Unassembled WGS sequence"/>
</dbReference>
<evidence type="ECO:0000313" key="8">
    <source>
        <dbReference type="EMBL" id="RDL01121.1"/>
    </source>
</evidence>
<evidence type="ECO:0000256" key="1">
    <source>
        <dbReference type="ARBA" id="ARBA00005417"/>
    </source>
</evidence>
<gene>
    <name evidence="8" type="ORF">DFP99_1592</name>
</gene>
<evidence type="ECO:0000256" key="4">
    <source>
        <dbReference type="ARBA" id="ARBA00022741"/>
    </source>
</evidence>
<accession>A0A288QZ37</accession>
<dbReference type="InterPro" id="IPR003439">
    <property type="entry name" value="ABC_transporter-like_ATP-bd"/>
</dbReference>
<dbReference type="GO" id="GO:0005524">
    <property type="term" value="F:ATP binding"/>
    <property type="evidence" value="ECO:0007669"/>
    <property type="project" value="UniProtKB-KW"/>
</dbReference>
<dbReference type="CDD" id="cd03220">
    <property type="entry name" value="ABC_KpsT_Wzt"/>
    <property type="match status" value="1"/>
</dbReference>
<dbReference type="AlphaFoldDB" id="A0A288QZ37"/>
<dbReference type="PANTHER" id="PTHR46743">
    <property type="entry name" value="TEICHOIC ACIDS EXPORT ATP-BINDING PROTEIN TAGH"/>
    <property type="match status" value="1"/>
</dbReference>
<dbReference type="EMBL" id="QRAS01000005">
    <property type="protein sequence ID" value="RDL01121.1"/>
    <property type="molecule type" value="Genomic_DNA"/>
</dbReference>
<dbReference type="Pfam" id="PF01476">
    <property type="entry name" value="LysM"/>
    <property type="match status" value="1"/>
</dbReference>
<protein>
    <submittedName>
        <fullName evidence="8">Teichoic acid transport system ATP-binding protein</fullName>
    </submittedName>
</protein>